<dbReference type="KEGG" id="mros:EHO51_01550"/>
<gene>
    <name evidence="10" type="ORF">EHO51_01550</name>
</gene>
<dbReference type="PANTHER" id="PTHR43472:SF1">
    <property type="entry name" value="PHOSPHORIBOSYLAMINE--GLYCINE LIGASE, CHLOROPLASTIC"/>
    <property type="match status" value="1"/>
</dbReference>
<evidence type="ECO:0000313" key="11">
    <source>
        <dbReference type="Proteomes" id="UP000273982"/>
    </source>
</evidence>
<dbReference type="GO" id="GO:0009113">
    <property type="term" value="P:purine nucleobase biosynthetic process"/>
    <property type="evidence" value="ECO:0007669"/>
    <property type="project" value="InterPro"/>
</dbReference>
<organism evidence="10 11">
    <name type="scientific">Methylocystis rosea</name>
    <dbReference type="NCBI Taxonomy" id="173366"/>
    <lineage>
        <taxon>Bacteria</taxon>
        <taxon>Pseudomonadati</taxon>
        <taxon>Pseudomonadota</taxon>
        <taxon>Alphaproteobacteria</taxon>
        <taxon>Hyphomicrobiales</taxon>
        <taxon>Methylocystaceae</taxon>
        <taxon>Methylocystis</taxon>
    </lineage>
</organism>
<comment type="similarity">
    <text evidence="6">Belongs to the GARS family.</text>
</comment>
<evidence type="ECO:0000256" key="7">
    <source>
        <dbReference type="ARBA" id="ARBA00042242"/>
    </source>
</evidence>
<keyword evidence="5" id="KW-0067">ATP-binding</keyword>
<evidence type="ECO:0000256" key="4">
    <source>
        <dbReference type="ARBA" id="ARBA00022755"/>
    </source>
</evidence>
<evidence type="ECO:0000256" key="5">
    <source>
        <dbReference type="ARBA" id="ARBA00022840"/>
    </source>
</evidence>
<keyword evidence="2 10" id="KW-0436">Ligase</keyword>
<dbReference type="AlphaFoldDB" id="A0A3G8M0U5"/>
<evidence type="ECO:0000256" key="2">
    <source>
        <dbReference type="ARBA" id="ARBA00022598"/>
    </source>
</evidence>
<reference evidence="10 11" key="1">
    <citation type="submission" date="2018-11" db="EMBL/GenBank/DDBJ databases">
        <title>Genome squencing of methanotrophic bacteria isolated from alkaline groundwater in Korea.</title>
        <authorList>
            <person name="Nguyen L.N."/>
        </authorList>
    </citation>
    <scope>NUCLEOTIDE SEQUENCE [LARGE SCALE GENOMIC DNA]</scope>
    <source>
        <strain evidence="10 11">GW6</strain>
    </source>
</reference>
<evidence type="ECO:0000256" key="1">
    <source>
        <dbReference type="ARBA" id="ARBA00001936"/>
    </source>
</evidence>
<sequence>MRVLGIGNYCDLAALYLRLSAEGHEVKVFIDAPLCQNILNGMIAKTNDWRSELQWVKSAGGEGIILFENVSLGGVQDELRKEGFNVIGGSAFGDRLEIDRAYAQSLLAELGLSTAATRHFSKRQEGLRFLRERPGRYVLKFNAPELAHRNFVGGLADGRDISALLQNLPDTPADEAGFVLMDFIDGVEMGVGAYFDGEKFLRPACLDWEHKRFFPGDLGELTGEMGTVATYENSTLFFESTLARIEPLLRRHGHCGYVNLNTIVNEQGIWPLEFTCRFGYPGFAILSALQRTSWAELFGAMVRRDRDHLDVDDGFSVGVVLTVPPFPYSRRQAEEPIGMPILFEGALSRKDQDNLHYCEVALDNGQLVTEGAYGWTMVATGCGRTIHSARRDAYRLIERVHIPNMRYRRDIGERLIAAHYAKVKALGLLGGEIELPPRPPLPRAAVLHSPRI</sequence>
<dbReference type="InterPro" id="IPR037123">
    <property type="entry name" value="PRibGlycinamide_synth_C_sf"/>
</dbReference>
<dbReference type="InterPro" id="IPR000115">
    <property type="entry name" value="PRibGlycinamide_synth"/>
</dbReference>
<dbReference type="InterPro" id="IPR020560">
    <property type="entry name" value="PRibGlycinamide_synth_C-dom"/>
</dbReference>
<dbReference type="PANTHER" id="PTHR43472">
    <property type="entry name" value="PHOSPHORIBOSYLAMINE--GLYCINE LIGASE"/>
    <property type="match status" value="1"/>
</dbReference>
<dbReference type="SUPFAM" id="SSF56059">
    <property type="entry name" value="Glutathione synthetase ATP-binding domain-like"/>
    <property type="match status" value="1"/>
</dbReference>
<name>A0A3G8M0U5_9HYPH</name>
<dbReference type="RefSeq" id="WP_124737412.1">
    <property type="nucleotide sequence ID" value="NZ_CP034086.1"/>
</dbReference>
<dbReference type="Pfam" id="PF01071">
    <property type="entry name" value="GARS_A"/>
    <property type="match status" value="1"/>
</dbReference>
<dbReference type="Gene3D" id="3.90.600.10">
    <property type="entry name" value="Phosphoribosylglycinamide synthetase, C-terminal domain"/>
    <property type="match status" value="1"/>
</dbReference>
<evidence type="ECO:0000256" key="8">
    <source>
        <dbReference type="ARBA" id="ARBA00042864"/>
    </source>
</evidence>
<feature type="domain" description="Phosphoribosylglycinamide synthetase C-domain" evidence="9">
    <location>
        <begin position="315"/>
        <end position="416"/>
    </location>
</feature>
<evidence type="ECO:0000313" key="10">
    <source>
        <dbReference type="EMBL" id="AZG75531.1"/>
    </source>
</evidence>
<dbReference type="Gene3D" id="3.30.470.20">
    <property type="entry name" value="ATP-grasp fold, B domain"/>
    <property type="match status" value="1"/>
</dbReference>
<dbReference type="EMBL" id="CP034086">
    <property type="protein sequence ID" value="AZG75531.1"/>
    <property type="molecule type" value="Genomic_DNA"/>
</dbReference>
<keyword evidence="4" id="KW-0658">Purine biosynthesis</keyword>
<dbReference type="GO" id="GO:0004637">
    <property type="term" value="F:phosphoribosylamine-glycine ligase activity"/>
    <property type="evidence" value="ECO:0007669"/>
    <property type="project" value="InterPro"/>
</dbReference>
<dbReference type="InterPro" id="IPR011054">
    <property type="entry name" value="Rudment_hybrid_motif"/>
</dbReference>
<dbReference type="Proteomes" id="UP000273982">
    <property type="component" value="Chromosome"/>
</dbReference>
<evidence type="ECO:0000259" key="9">
    <source>
        <dbReference type="SMART" id="SM01210"/>
    </source>
</evidence>
<evidence type="ECO:0000256" key="3">
    <source>
        <dbReference type="ARBA" id="ARBA00022741"/>
    </source>
</evidence>
<protein>
    <recommendedName>
        <fullName evidence="7">Glycinamide ribonucleotide synthetase</fullName>
    </recommendedName>
    <alternativeName>
        <fullName evidence="8">Phosphoribosylglycinamide synthetase</fullName>
    </alternativeName>
</protein>
<dbReference type="GO" id="GO:0005524">
    <property type="term" value="F:ATP binding"/>
    <property type="evidence" value="ECO:0007669"/>
    <property type="project" value="UniProtKB-KW"/>
</dbReference>
<proteinExistence type="inferred from homology"/>
<dbReference type="Pfam" id="PF02843">
    <property type="entry name" value="GARS_C"/>
    <property type="match status" value="1"/>
</dbReference>
<comment type="cofactor">
    <cofactor evidence="1">
        <name>Mn(2+)</name>
        <dbReference type="ChEBI" id="CHEBI:29035"/>
    </cofactor>
</comment>
<dbReference type="SUPFAM" id="SSF51246">
    <property type="entry name" value="Rudiment single hybrid motif"/>
    <property type="match status" value="1"/>
</dbReference>
<dbReference type="SMART" id="SM01210">
    <property type="entry name" value="GARS_C"/>
    <property type="match status" value="1"/>
</dbReference>
<dbReference type="InterPro" id="IPR020561">
    <property type="entry name" value="PRibGlycinamid_synth_ATP-grasp"/>
</dbReference>
<keyword evidence="3" id="KW-0547">Nucleotide-binding</keyword>
<accession>A0A3G8M0U5</accession>
<evidence type="ECO:0000256" key="6">
    <source>
        <dbReference type="ARBA" id="ARBA00038345"/>
    </source>
</evidence>
<dbReference type="GO" id="GO:0006164">
    <property type="term" value="P:purine nucleotide biosynthetic process"/>
    <property type="evidence" value="ECO:0007669"/>
    <property type="project" value="UniProtKB-KW"/>
</dbReference>